<evidence type="ECO:0000256" key="4">
    <source>
        <dbReference type="ARBA" id="ARBA00022475"/>
    </source>
</evidence>
<evidence type="ECO:0000256" key="7">
    <source>
        <dbReference type="ARBA" id="ARBA00023136"/>
    </source>
</evidence>
<keyword evidence="7" id="KW-0472">Membrane</keyword>
<keyword evidence="6 9" id="KW-0067">ATP-binding</keyword>
<sequence>MSLLSVRDLRVGFDTMSGRVEAVRGISYDVERGKILGIVGESGSGKTVSALSVLRLLPPNGKILDGSITFDGTDLVQASERQLREVRGGRIGMVFQDPTTALNPVVRIGRQIDEAVLLHNRKLTRREIRRRTLDTLELVGVPDPARRAEQYPHQWSGGMRQRAVIAIALANDPELVIADEPTTALDATVQAQVLRVLTDAREARGCAVVLITHDLGVISDVADDVVVMYAGQVAEACPAPTLFDASRHPYPLALMRSRPGWASAAGTTRLVPIPGRPPDLAAPLPGCPFQPRCDWAGDDPACVTVNPPLISLTERHRTACHHHDQLGVRA</sequence>
<comment type="caution">
    <text evidence="9">The sequence shown here is derived from an EMBL/GenBank/DDBJ whole genome shotgun (WGS) entry which is preliminary data.</text>
</comment>
<dbReference type="SUPFAM" id="SSF52540">
    <property type="entry name" value="P-loop containing nucleoside triphosphate hydrolases"/>
    <property type="match status" value="1"/>
</dbReference>
<keyword evidence="10" id="KW-1185">Reference proteome</keyword>
<evidence type="ECO:0000256" key="2">
    <source>
        <dbReference type="ARBA" id="ARBA00005417"/>
    </source>
</evidence>
<evidence type="ECO:0000256" key="6">
    <source>
        <dbReference type="ARBA" id="ARBA00022840"/>
    </source>
</evidence>
<dbReference type="RefSeq" id="WP_380045103.1">
    <property type="nucleotide sequence ID" value="NZ_JBHLTC010000010.1"/>
</dbReference>
<dbReference type="PANTHER" id="PTHR43297">
    <property type="entry name" value="OLIGOPEPTIDE TRANSPORT ATP-BINDING PROTEIN APPD"/>
    <property type="match status" value="1"/>
</dbReference>
<comment type="similarity">
    <text evidence="2">Belongs to the ABC transporter superfamily.</text>
</comment>
<reference evidence="9 10" key="1">
    <citation type="submission" date="2024-09" db="EMBL/GenBank/DDBJ databases">
        <authorList>
            <person name="Sun Q."/>
            <person name="Mori K."/>
        </authorList>
    </citation>
    <scope>NUCLEOTIDE SEQUENCE [LARGE SCALE GENOMIC DNA]</scope>
    <source>
        <strain evidence="9 10">CGMCC 1.15906</strain>
    </source>
</reference>
<evidence type="ECO:0000313" key="10">
    <source>
        <dbReference type="Proteomes" id="UP001589890"/>
    </source>
</evidence>
<proteinExistence type="inferred from homology"/>
<protein>
    <submittedName>
        <fullName evidence="9">ABC transporter ATP-binding protein</fullName>
    </submittedName>
</protein>
<dbReference type="InterPro" id="IPR013563">
    <property type="entry name" value="Oligopep_ABC_C"/>
</dbReference>
<dbReference type="Gene3D" id="3.40.50.300">
    <property type="entry name" value="P-loop containing nucleotide triphosphate hydrolases"/>
    <property type="match status" value="1"/>
</dbReference>
<evidence type="ECO:0000256" key="1">
    <source>
        <dbReference type="ARBA" id="ARBA00004202"/>
    </source>
</evidence>
<dbReference type="CDD" id="cd03257">
    <property type="entry name" value="ABC_NikE_OppD_transporters"/>
    <property type="match status" value="1"/>
</dbReference>
<dbReference type="InterPro" id="IPR003439">
    <property type="entry name" value="ABC_transporter-like_ATP-bd"/>
</dbReference>
<accession>A0ABV6QHS0</accession>
<dbReference type="EMBL" id="JBHLTC010000010">
    <property type="protein sequence ID" value="MFC0624176.1"/>
    <property type="molecule type" value="Genomic_DNA"/>
</dbReference>
<dbReference type="InterPro" id="IPR003593">
    <property type="entry name" value="AAA+_ATPase"/>
</dbReference>
<dbReference type="InterPro" id="IPR027417">
    <property type="entry name" value="P-loop_NTPase"/>
</dbReference>
<organism evidence="9 10">
    <name type="scientific">Kribbella deserti</name>
    <dbReference type="NCBI Taxonomy" id="1926257"/>
    <lineage>
        <taxon>Bacteria</taxon>
        <taxon>Bacillati</taxon>
        <taxon>Actinomycetota</taxon>
        <taxon>Actinomycetes</taxon>
        <taxon>Propionibacteriales</taxon>
        <taxon>Kribbellaceae</taxon>
        <taxon>Kribbella</taxon>
    </lineage>
</organism>
<dbReference type="Pfam" id="PF00005">
    <property type="entry name" value="ABC_tran"/>
    <property type="match status" value="1"/>
</dbReference>
<name>A0ABV6QHS0_9ACTN</name>
<evidence type="ECO:0000256" key="3">
    <source>
        <dbReference type="ARBA" id="ARBA00022448"/>
    </source>
</evidence>
<dbReference type="Pfam" id="PF08352">
    <property type="entry name" value="oligo_HPY"/>
    <property type="match status" value="1"/>
</dbReference>
<dbReference type="Proteomes" id="UP001589890">
    <property type="component" value="Unassembled WGS sequence"/>
</dbReference>
<evidence type="ECO:0000313" key="9">
    <source>
        <dbReference type="EMBL" id="MFC0624176.1"/>
    </source>
</evidence>
<dbReference type="PROSITE" id="PS50893">
    <property type="entry name" value="ABC_TRANSPORTER_2"/>
    <property type="match status" value="1"/>
</dbReference>
<evidence type="ECO:0000256" key="5">
    <source>
        <dbReference type="ARBA" id="ARBA00022741"/>
    </source>
</evidence>
<comment type="subcellular location">
    <subcellularLocation>
        <location evidence="1">Cell membrane</location>
        <topology evidence="1">Peripheral membrane protein</topology>
    </subcellularLocation>
</comment>
<keyword evidence="4" id="KW-1003">Cell membrane</keyword>
<dbReference type="InterPro" id="IPR050388">
    <property type="entry name" value="ABC_Ni/Peptide_Import"/>
</dbReference>
<evidence type="ECO:0000259" key="8">
    <source>
        <dbReference type="PROSITE" id="PS50893"/>
    </source>
</evidence>
<keyword evidence="5" id="KW-0547">Nucleotide-binding</keyword>
<gene>
    <name evidence="9" type="ORF">ACFFGN_08885</name>
</gene>
<keyword evidence="3" id="KW-0813">Transport</keyword>
<dbReference type="PANTHER" id="PTHR43297:SF2">
    <property type="entry name" value="DIPEPTIDE TRANSPORT ATP-BINDING PROTEIN DPPD"/>
    <property type="match status" value="1"/>
</dbReference>
<dbReference type="SMART" id="SM00382">
    <property type="entry name" value="AAA"/>
    <property type="match status" value="1"/>
</dbReference>
<dbReference type="NCBIfam" id="TIGR01727">
    <property type="entry name" value="oligo_HPY"/>
    <property type="match status" value="1"/>
</dbReference>
<dbReference type="GO" id="GO:0005524">
    <property type="term" value="F:ATP binding"/>
    <property type="evidence" value="ECO:0007669"/>
    <property type="project" value="UniProtKB-KW"/>
</dbReference>
<feature type="domain" description="ABC transporter" evidence="8">
    <location>
        <begin position="6"/>
        <end position="255"/>
    </location>
</feature>